<evidence type="ECO:0000313" key="2">
    <source>
        <dbReference type="EMBL" id="GAA4455979.1"/>
    </source>
</evidence>
<dbReference type="Proteomes" id="UP001500840">
    <property type="component" value="Unassembled WGS sequence"/>
</dbReference>
<sequence length="175" mass="19448">MLLDAAAPILKSSENAKILVVGSWTDAEEDEAFQRTLNDRNLPGIQFLGRRDDIPRLMNSIDVLVIPSRMEGLGLVTLEAMACAKPVIGSRIGGIAEAVVDNETGLLFESENRDGLRQALQSMINDPAMRRQMGEAGRLRVQTHYNREEKMRTIWNLILDAAGRAPDPFFEELPC</sequence>
<proteinExistence type="predicted"/>
<protein>
    <recommendedName>
        <fullName evidence="1">Glycosyl transferase family 1 domain-containing protein</fullName>
    </recommendedName>
</protein>
<keyword evidence="3" id="KW-1185">Reference proteome</keyword>
<accession>A0ABP8MTS3</accession>
<gene>
    <name evidence="2" type="ORF">GCM10023156_30710</name>
</gene>
<name>A0ABP8MTS3_9BACT</name>
<dbReference type="SUPFAM" id="SSF53756">
    <property type="entry name" value="UDP-Glycosyltransferase/glycogen phosphorylase"/>
    <property type="match status" value="1"/>
</dbReference>
<organism evidence="2 3">
    <name type="scientific">Novipirellula rosea</name>
    <dbReference type="NCBI Taxonomy" id="1031540"/>
    <lineage>
        <taxon>Bacteria</taxon>
        <taxon>Pseudomonadati</taxon>
        <taxon>Planctomycetota</taxon>
        <taxon>Planctomycetia</taxon>
        <taxon>Pirellulales</taxon>
        <taxon>Pirellulaceae</taxon>
        <taxon>Novipirellula</taxon>
    </lineage>
</organism>
<dbReference type="Gene3D" id="3.40.50.2000">
    <property type="entry name" value="Glycogen Phosphorylase B"/>
    <property type="match status" value="1"/>
</dbReference>
<dbReference type="InterPro" id="IPR001296">
    <property type="entry name" value="Glyco_trans_1"/>
</dbReference>
<evidence type="ECO:0000313" key="3">
    <source>
        <dbReference type="Proteomes" id="UP001500840"/>
    </source>
</evidence>
<dbReference type="EMBL" id="BAABGA010000036">
    <property type="protein sequence ID" value="GAA4455979.1"/>
    <property type="molecule type" value="Genomic_DNA"/>
</dbReference>
<reference evidence="3" key="1">
    <citation type="journal article" date="2019" name="Int. J. Syst. Evol. Microbiol.">
        <title>The Global Catalogue of Microorganisms (GCM) 10K type strain sequencing project: providing services to taxonomists for standard genome sequencing and annotation.</title>
        <authorList>
            <consortium name="The Broad Institute Genomics Platform"/>
            <consortium name="The Broad Institute Genome Sequencing Center for Infectious Disease"/>
            <person name="Wu L."/>
            <person name="Ma J."/>
        </authorList>
    </citation>
    <scope>NUCLEOTIDE SEQUENCE [LARGE SCALE GENOMIC DNA]</scope>
    <source>
        <strain evidence="3">JCM 17759</strain>
    </source>
</reference>
<feature type="domain" description="Glycosyl transferase family 1" evidence="1">
    <location>
        <begin position="2"/>
        <end position="139"/>
    </location>
</feature>
<dbReference type="Pfam" id="PF00534">
    <property type="entry name" value="Glycos_transf_1"/>
    <property type="match status" value="1"/>
</dbReference>
<comment type="caution">
    <text evidence="2">The sequence shown here is derived from an EMBL/GenBank/DDBJ whole genome shotgun (WGS) entry which is preliminary data.</text>
</comment>
<evidence type="ECO:0000259" key="1">
    <source>
        <dbReference type="Pfam" id="PF00534"/>
    </source>
</evidence>
<dbReference type="PANTHER" id="PTHR12526">
    <property type="entry name" value="GLYCOSYLTRANSFERASE"/>
    <property type="match status" value="1"/>
</dbReference>